<dbReference type="OrthoDB" id="614457at2"/>
<protein>
    <submittedName>
        <fullName evidence="2">SusD/RagB family nutrient-binding outer membrane lipoprotein</fullName>
    </submittedName>
</protein>
<feature type="chain" id="PRO_5019404122" evidence="1">
    <location>
        <begin position="21"/>
        <end position="526"/>
    </location>
</feature>
<gene>
    <name evidence="2" type="ORF">SanaruYs_27520</name>
</gene>
<evidence type="ECO:0000256" key="1">
    <source>
        <dbReference type="SAM" id="SignalP"/>
    </source>
</evidence>
<dbReference type="InterPro" id="IPR011990">
    <property type="entry name" value="TPR-like_helical_dom_sf"/>
</dbReference>
<dbReference type="SUPFAM" id="SSF48452">
    <property type="entry name" value="TPR-like"/>
    <property type="match status" value="1"/>
</dbReference>
<dbReference type="EMBL" id="BHXQ01000005">
    <property type="protein sequence ID" value="GCC52515.1"/>
    <property type="molecule type" value="Genomic_DNA"/>
</dbReference>
<dbReference type="AlphaFoldDB" id="A0A401UCB0"/>
<feature type="signal peptide" evidence="1">
    <location>
        <begin position="1"/>
        <end position="20"/>
    </location>
</feature>
<sequence length="526" mass="57420">MVKKRILIFLAIMMATVVSCDDFLGDNVNPNAATKLTPQLVLPNALTVSADLVRQWNDDGSWIAGYIVNAGGFAGFGSDVTYNYATTDHNGLWSNTYDGLYNYQYILDQTEGDEALAYFNAAARVMKSYHFQHLIDFYNDVPYTNALKGSANVAPDYENAATVYQQLVTELNTALTVFETATLALPMGSADVLFGGDISRWAEFANTIKLRLLIRMSEVASVSSFVSSEFANFDLSVGVLSNDALVNPGYLTTSGKQNPMWNTYHSDAAGVQAGAGRSRIPSAYVFAFYNGTKLSDTYRGSRTYKNFPTTPRGVLGDQTSDQPFAITNFIAWYVGTGVAAAAENTVGLFKGRTAGMPMMLRAEAQFLLAEAQLRGLLAGTAATTFRAGLDASFTYLYKNISGTVVGNPVNDVTAYISDNSGNYLVDFAAATSDEERLEAIITQKYIALNFVHGHEAWSEFRRTTYPAIVNGSSDPVETFASIVSTSSRPDRLPVRVLYPATEYQLNPSTIPADINQFNSRVFWQAQ</sequence>
<dbReference type="InterPro" id="IPR041662">
    <property type="entry name" value="SusD-like_2"/>
</dbReference>
<evidence type="ECO:0000313" key="3">
    <source>
        <dbReference type="Proteomes" id="UP000288227"/>
    </source>
</evidence>
<name>A0A401UCB0_9BACT</name>
<dbReference type="Gene3D" id="1.25.40.390">
    <property type="match status" value="1"/>
</dbReference>
<organism evidence="2 3">
    <name type="scientific">Chryseotalea sanaruensis</name>
    <dbReference type="NCBI Taxonomy" id="2482724"/>
    <lineage>
        <taxon>Bacteria</taxon>
        <taxon>Pseudomonadati</taxon>
        <taxon>Bacteroidota</taxon>
        <taxon>Cytophagia</taxon>
        <taxon>Cytophagales</taxon>
        <taxon>Chryseotaleaceae</taxon>
        <taxon>Chryseotalea</taxon>
    </lineage>
</organism>
<keyword evidence="1" id="KW-0732">Signal</keyword>
<accession>A0A401UCB0</accession>
<dbReference type="Pfam" id="PF12771">
    <property type="entry name" value="SusD-like_2"/>
    <property type="match status" value="1"/>
</dbReference>
<dbReference type="Pfam" id="PF12741">
    <property type="entry name" value="SusD-like"/>
    <property type="match status" value="1"/>
</dbReference>
<keyword evidence="2" id="KW-0449">Lipoprotein</keyword>
<dbReference type="RefSeq" id="WP_127123174.1">
    <property type="nucleotide sequence ID" value="NZ_BHXQ01000005.1"/>
</dbReference>
<dbReference type="InterPro" id="IPR024302">
    <property type="entry name" value="SusD-like"/>
</dbReference>
<reference evidence="2 3" key="1">
    <citation type="submission" date="2018-11" db="EMBL/GenBank/DDBJ databases">
        <title>Chryseotalea sanarue gen. nov., sp., nov., a member of the family Cytophagaceae, isolated from a brackish lake in Hamamatsu Japan.</title>
        <authorList>
            <person name="Maejima Y."/>
            <person name="Iino T."/>
            <person name="Muraguchi Y."/>
            <person name="Fukuda K."/>
            <person name="Ohkuma M."/>
            <person name="Moriuchi R."/>
            <person name="Dohra H."/>
            <person name="Kimbara K."/>
            <person name="Shintani M."/>
        </authorList>
    </citation>
    <scope>NUCLEOTIDE SEQUENCE [LARGE SCALE GENOMIC DNA]</scope>
    <source>
        <strain evidence="2 3">Ys</strain>
    </source>
</reference>
<comment type="caution">
    <text evidence="2">The sequence shown here is derived from an EMBL/GenBank/DDBJ whole genome shotgun (WGS) entry which is preliminary data.</text>
</comment>
<dbReference type="Proteomes" id="UP000288227">
    <property type="component" value="Unassembled WGS sequence"/>
</dbReference>
<proteinExistence type="predicted"/>
<keyword evidence="3" id="KW-1185">Reference proteome</keyword>
<dbReference type="PROSITE" id="PS51257">
    <property type="entry name" value="PROKAR_LIPOPROTEIN"/>
    <property type="match status" value="1"/>
</dbReference>
<evidence type="ECO:0000313" key="2">
    <source>
        <dbReference type="EMBL" id="GCC52515.1"/>
    </source>
</evidence>